<gene>
    <name evidence="2" type="ORF">RUM43_013158</name>
</gene>
<feature type="region of interest" description="Disordered" evidence="1">
    <location>
        <begin position="1"/>
        <end position="40"/>
    </location>
</feature>
<reference evidence="2 3" key="1">
    <citation type="submission" date="2023-10" db="EMBL/GenBank/DDBJ databases">
        <title>Genomes of two closely related lineages of the louse Polyplax serrata with different host specificities.</title>
        <authorList>
            <person name="Martinu J."/>
            <person name="Tarabai H."/>
            <person name="Stefka J."/>
            <person name="Hypsa V."/>
        </authorList>
    </citation>
    <scope>NUCLEOTIDE SEQUENCE [LARGE SCALE GENOMIC DNA]</scope>
    <source>
        <strain evidence="2">HR10_N</strain>
    </source>
</reference>
<accession>A0AAN8NQZ1</accession>
<sequence>MGMPYASSTPGPPSSSGRQESVRKQTKETQGAKVKGEVESNVEIGWANDTALHGGKGPQPLLLDEEISFRRSSPIGLGWGVETSRADLRDEKNGSGRGGSLTRRSPGTWLGH</sequence>
<feature type="compositionally biased region" description="Basic and acidic residues" evidence="1">
    <location>
        <begin position="84"/>
        <end position="94"/>
    </location>
</feature>
<dbReference type="EMBL" id="JAWJWE010000041">
    <property type="protein sequence ID" value="KAK6618767.1"/>
    <property type="molecule type" value="Genomic_DNA"/>
</dbReference>
<organism evidence="2 3">
    <name type="scientific">Polyplax serrata</name>
    <name type="common">Common mouse louse</name>
    <dbReference type="NCBI Taxonomy" id="468196"/>
    <lineage>
        <taxon>Eukaryota</taxon>
        <taxon>Metazoa</taxon>
        <taxon>Ecdysozoa</taxon>
        <taxon>Arthropoda</taxon>
        <taxon>Hexapoda</taxon>
        <taxon>Insecta</taxon>
        <taxon>Pterygota</taxon>
        <taxon>Neoptera</taxon>
        <taxon>Paraneoptera</taxon>
        <taxon>Psocodea</taxon>
        <taxon>Troctomorpha</taxon>
        <taxon>Phthiraptera</taxon>
        <taxon>Anoplura</taxon>
        <taxon>Polyplacidae</taxon>
        <taxon>Polyplax</taxon>
    </lineage>
</organism>
<feature type="region of interest" description="Disordered" evidence="1">
    <location>
        <begin position="73"/>
        <end position="112"/>
    </location>
</feature>
<evidence type="ECO:0000256" key="1">
    <source>
        <dbReference type="SAM" id="MobiDB-lite"/>
    </source>
</evidence>
<feature type="compositionally biased region" description="Low complexity" evidence="1">
    <location>
        <begin position="100"/>
        <end position="112"/>
    </location>
</feature>
<evidence type="ECO:0000313" key="2">
    <source>
        <dbReference type="EMBL" id="KAK6618767.1"/>
    </source>
</evidence>
<protein>
    <submittedName>
        <fullName evidence="2">Uncharacterized protein</fullName>
    </submittedName>
</protein>
<proteinExistence type="predicted"/>
<name>A0AAN8NQZ1_POLSC</name>
<evidence type="ECO:0000313" key="3">
    <source>
        <dbReference type="Proteomes" id="UP001372834"/>
    </source>
</evidence>
<dbReference type="AlphaFoldDB" id="A0AAN8NQZ1"/>
<comment type="caution">
    <text evidence="2">The sequence shown here is derived from an EMBL/GenBank/DDBJ whole genome shotgun (WGS) entry which is preliminary data.</text>
</comment>
<dbReference type="Proteomes" id="UP001372834">
    <property type="component" value="Unassembled WGS sequence"/>
</dbReference>